<organism evidence="2">
    <name type="scientific">Trypanosoma vivax (strain Y486)</name>
    <dbReference type="NCBI Taxonomy" id="1055687"/>
    <lineage>
        <taxon>Eukaryota</taxon>
        <taxon>Discoba</taxon>
        <taxon>Euglenozoa</taxon>
        <taxon>Kinetoplastea</taxon>
        <taxon>Metakinetoplastina</taxon>
        <taxon>Trypanosomatida</taxon>
        <taxon>Trypanosomatidae</taxon>
        <taxon>Trypanosoma</taxon>
        <taxon>Duttonella</taxon>
    </lineage>
</organism>
<feature type="compositionally biased region" description="Basic and acidic residues" evidence="1">
    <location>
        <begin position="1"/>
        <end position="17"/>
    </location>
</feature>
<protein>
    <submittedName>
        <fullName evidence="2">Uncharacterized protein</fullName>
    </submittedName>
</protein>
<evidence type="ECO:0000256" key="1">
    <source>
        <dbReference type="SAM" id="MobiDB-lite"/>
    </source>
</evidence>
<feature type="region of interest" description="Disordered" evidence="1">
    <location>
        <begin position="1"/>
        <end position="21"/>
    </location>
</feature>
<reference evidence="2" key="1">
    <citation type="journal article" date="2012" name="Proc. Natl. Acad. Sci. U.S.A.">
        <title>Antigenic diversity is generated by distinct evolutionary mechanisms in African trypanosome species.</title>
        <authorList>
            <person name="Jackson A.P."/>
            <person name="Berry A."/>
            <person name="Aslett M."/>
            <person name="Allison H.C."/>
            <person name="Burton P."/>
            <person name="Vavrova-Anderson J."/>
            <person name="Brown R."/>
            <person name="Browne H."/>
            <person name="Corton N."/>
            <person name="Hauser H."/>
            <person name="Gamble J."/>
            <person name="Gilderthorp R."/>
            <person name="Marcello L."/>
            <person name="McQuillan J."/>
            <person name="Otto T.D."/>
            <person name="Quail M.A."/>
            <person name="Sanders M.J."/>
            <person name="van Tonder A."/>
            <person name="Ginger M.L."/>
            <person name="Field M.C."/>
            <person name="Barry J.D."/>
            <person name="Hertz-Fowler C."/>
            <person name="Berriman M."/>
        </authorList>
    </citation>
    <scope>NUCLEOTIDE SEQUENCE</scope>
    <source>
        <strain evidence="2">Y486</strain>
    </source>
</reference>
<dbReference type="AlphaFoldDB" id="G0UBH9"/>
<accession>G0UBH9</accession>
<name>G0UBH9_TRYVY</name>
<dbReference type="EMBL" id="HE573027">
    <property type="protein sequence ID" value="CCC53175.1"/>
    <property type="molecule type" value="Genomic_DNA"/>
</dbReference>
<gene>
    <name evidence="2" type="ORF">TVY486_1106590</name>
</gene>
<sequence>MGEFARKPAERNVDAGKDVGNGVSQVGGWETALLVFHKMTTLWPPHCLLHQPATPRGVSTASTCTTQSSSLHGLPSIKNYPMTSIKRHIKVSSFPITTTRQ</sequence>
<evidence type="ECO:0000313" key="2">
    <source>
        <dbReference type="EMBL" id="CCC53175.1"/>
    </source>
</evidence>
<proteinExistence type="predicted"/>